<protein>
    <recommendedName>
        <fullName evidence="6">Flavin-containing monooxygenase</fullName>
        <ecNumber evidence="6">1.-.-.-</ecNumber>
    </recommendedName>
</protein>
<comment type="cofactor">
    <cofactor evidence="6">
        <name>FAD</name>
        <dbReference type="ChEBI" id="CHEBI:57692"/>
    </cofactor>
</comment>
<evidence type="ECO:0000256" key="1">
    <source>
        <dbReference type="ARBA" id="ARBA00009183"/>
    </source>
</evidence>
<dbReference type="InterPro" id="IPR050346">
    <property type="entry name" value="FMO-like"/>
</dbReference>
<evidence type="ECO:0000313" key="7">
    <source>
        <dbReference type="EMBL" id="KAK9868751.1"/>
    </source>
</evidence>
<reference evidence="7 8" key="1">
    <citation type="journal article" date="2024" name="Nat. Commun.">
        <title>Phylogenomics reveals the evolutionary origins of lichenization in chlorophyte algae.</title>
        <authorList>
            <person name="Puginier C."/>
            <person name="Libourel C."/>
            <person name="Otte J."/>
            <person name="Skaloud P."/>
            <person name="Haon M."/>
            <person name="Grisel S."/>
            <person name="Petersen M."/>
            <person name="Berrin J.G."/>
            <person name="Delaux P.M."/>
            <person name="Dal Grande F."/>
            <person name="Keller J."/>
        </authorList>
    </citation>
    <scope>NUCLEOTIDE SEQUENCE [LARGE SCALE GENOMIC DNA]</scope>
    <source>
        <strain evidence="7 8">SAG 2523</strain>
    </source>
</reference>
<comment type="caution">
    <text evidence="7">The sequence shown here is derived from an EMBL/GenBank/DDBJ whole genome shotgun (WGS) entry which is preliminary data.</text>
</comment>
<evidence type="ECO:0000256" key="6">
    <source>
        <dbReference type="RuleBase" id="RU361177"/>
    </source>
</evidence>
<comment type="similarity">
    <text evidence="1 6">Belongs to the FMO family.</text>
</comment>
<dbReference type="Gene3D" id="3.50.50.60">
    <property type="entry name" value="FAD/NAD(P)-binding domain"/>
    <property type="match status" value="1"/>
</dbReference>
<dbReference type="EMBL" id="JALJOV010000013">
    <property type="protein sequence ID" value="KAK9868751.1"/>
    <property type="molecule type" value="Genomic_DNA"/>
</dbReference>
<dbReference type="GO" id="GO:0050660">
    <property type="term" value="F:flavin adenine dinucleotide binding"/>
    <property type="evidence" value="ECO:0007669"/>
    <property type="project" value="InterPro"/>
</dbReference>
<evidence type="ECO:0000256" key="3">
    <source>
        <dbReference type="ARBA" id="ARBA00022827"/>
    </source>
</evidence>
<dbReference type="AlphaFoldDB" id="A0AAW1TFU9"/>
<keyword evidence="8" id="KW-1185">Reference proteome</keyword>
<proteinExistence type="inferred from homology"/>
<dbReference type="InterPro" id="IPR020946">
    <property type="entry name" value="Flavin_mOase-like"/>
</dbReference>
<evidence type="ECO:0000256" key="2">
    <source>
        <dbReference type="ARBA" id="ARBA00022630"/>
    </source>
</evidence>
<dbReference type="GO" id="GO:0004499">
    <property type="term" value="F:N,N-dimethylaniline monooxygenase activity"/>
    <property type="evidence" value="ECO:0007669"/>
    <property type="project" value="InterPro"/>
</dbReference>
<keyword evidence="2 6" id="KW-0285">Flavoprotein</keyword>
<name>A0AAW1TFU9_9CHLO</name>
<dbReference type="PANTHER" id="PTHR23023">
    <property type="entry name" value="DIMETHYLANILINE MONOOXYGENASE"/>
    <property type="match status" value="1"/>
</dbReference>
<dbReference type="Pfam" id="PF00743">
    <property type="entry name" value="FMO-like"/>
    <property type="match status" value="2"/>
</dbReference>
<gene>
    <name evidence="7" type="ORF">WJX84_005726</name>
</gene>
<accession>A0AAW1TFU9</accession>
<evidence type="ECO:0000256" key="5">
    <source>
        <dbReference type="ARBA" id="ARBA00023002"/>
    </source>
</evidence>
<dbReference type="GO" id="GO:0050661">
    <property type="term" value="F:NADP binding"/>
    <property type="evidence" value="ECO:0007669"/>
    <property type="project" value="InterPro"/>
</dbReference>
<sequence>MASRAWQPNGRRRKAIVVGASWAGLQTASALKKAGLEVAILTENEDVGGVWLENYQGYGLQARNWTHEYPGLPYPAGSGSWPKAPVVQSYLRHFVVQEGLLLSISFGVHVVRIHPENGGLDGWTIVCQSSDQRLRDMACDLCCVCTGLYYEPYLPEWATTGSFSGKILHSKHLTDASIAQGKHVVVVGGNKSAMDASLVCSQVAASTTMVARKLRWQFPQNLLGILPLDWLAYSRVMAALGHPYYASTRAVKALHWALSPVKALVFKAFELLIALQTPLPEHFRPKQPILQSVYNNLGFTDGSFQAAAYNGTIQGHLAGIQSLSGTTVTLTDGKTLEADLVVCATGYKKTFRDFFEPAVQAQLGFEHDGLWLYRQTIPARMPNIAFINLTLSFCPPAFITVQTAWLAALVTGTLKLPSPEDMQADIAKLQACRRLFPAYKEDKSPLTAHMLHVEQIKYFDQIMRDLGRSPWRKGWNLLAEVFAPYSAHDYQNLQPEIAS</sequence>
<dbReference type="InterPro" id="IPR000960">
    <property type="entry name" value="Flavin_mOase"/>
</dbReference>
<keyword evidence="4" id="KW-0521">NADP</keyword>
<evidence type="ECO:0000313" key="8">
    <source>
        <dbReference type="Proteomes" id="UP001485043"/>
    </source>
</evidence>
<keyword evidence="3 6" id="KW-0274">FAD</keyword>
<dbReference type="PRINTS" id="PR00370">
    <property type="entry name" value="FMOXYGENASE"/>
</dbReference>
<dbReference type="SUPFAM" id="SSF51905">
    <property type="entry name" value="FAD/NAD(P)-binding domain"/>
    <property type="match status" value="2"/>
</dbReference>
<dbReference type="Proteomes" id="UP001485043">
    <property type="component" value="Unassembled WGS sequence"/>
</dbReference>
<evidence type="ECO:0000256" key="4">
    <source>
        <dbReference type="ARBA" id="ARBA00022857"/>
    </source>
</evidence>
<dbReference type="EC" id="1.-.-.-" evidence="6"/>
<keyword evidence="6" id="KW-0503">Monooxygenase</keyword>
<dbReference type="PIRSF" id="PIRSF000332">
    <property type="entry name" value="FMO"/>
    <property type="match status" value="1"/>
</dbReference>
<organism evidence="7 8">
    <name type="scientific">Apatococcus fuscideae</name>
    <dbReference type="NCBI Taxonomy" id="2026836"/>
    <lineage>
        <taxon>Eukaryota</taxon>
        <taxon>Viridiplantae</taxon>
        <taxon>Chlorophyta</taxon>
        <taxon>core chlorophytes</taxon>
        <taxon>Trebouxiophyceae</taxon>
        <taxon>Chlorellales</taxon>
        <taxon>Chlorellaceae</taxon>
        <taxon>Apatococcus</taxon>
    </lineage>
</organism>
<keyword evidence="5 6" id="KW-0560">Oxidoreductase</keyword>
<dbReference type="InterPro" id="IPR036188">
    <property type="entry name" value="FAD/NAD-bd_sf"/>
</dbReference>